<dbReference type="RefSeq" id="WP_367974115.1">
    <property type="nucleotide sequence ID" value="NZ_JBFPEQ010000001.1"/>
</dbReference>
<evidence type="ECO:0000313" key="1">
    <source>
        <dbReference type="EMBL" id="MEX0380724.1"/>
    </source>
</evidence>
<dbReference type="SUPFAM" id="SSF52540">
    <property type="entry name" value="P-loop containing nucleoside triphosphate hydrolases"/>
    <property type="match status" value="1"/>
</dbReference>
<dbReference type="EMBL" id="JBFPER010000001">
    <property type="protein sequence ID" value="MEX0380724.1"/>
    <property type="molecule type" value="Genomic_DNA"/>
</dbReference>
<dbReference type="Proteomes" id="UP001556617">
    <property type="component" value="Unassembled WGS sequence"/>
</dbReference>
<comment type="caution">
    <text evidence="1">The sequence shown here is derived from an EMBL/GenBank/DDBJ whole genome shotgun (WGS) entry which is preliminary data.</text>
</comment>
<name>A0ABV3S2P2_9LACO</name>
<dbReference type="InterPro" id="IPR027417">
    <property type="entry name" value="P-loop_NTPase"/>
</dbReference>
<evidence type="ECO:0000313" key="2">
    <source>
        <dbReference type="Proteomes" id="UP001556617"/>
    </source>
</evidence>
<reference evidence="1 2" key="1">
    <citation type="submission" date="2024-07" db="EMBL/GenBank/DDBJ databases">
        <authorList>
            <person name="Yun M."/>
        </authorList>
    </citation>
    <scope>NUCLEOTIDE SEQUENCE [LARGE SCALE GENOMIC DNA]</scope>
    <source>
        <strain evidence="1 2">MS01</strain>
    </source>
</reference>
<protein>
    <recommendedName>
        <fullName evidence="3">ATPase AAA-type core domain-containing protein</fullName>
    </recommendedName>
</protein>
<proteinExistence type="predicted"/>
<organism evidence="1 2">
    <name type="scientific">Leuconostoc aquikimchii</name>
    <dbReference type="NCBI Taxonomy" id="3236804"/>
    <lineage>
        <taxon>Bacteria</taxon>
        <taxon>Bacillati</taxon>
        <taxon>Bacillota</taxon>
        <taxon>Bacilli</taxon>
        <taxon>Lactobacillales</taxon>
        <taxon>Lactobacillaceae</taxon>
        <taxon>Leuconostoc</taxon>
    </lineage>
</organism>
<sequence>MFKGSGRNNYQTKALREIQIGSGSPTFDQIKDIVKTYWNYKDKEENANNISTPNSNNIILGWNRILFGPPGTGKTYSINKYKDELISGARKL</sequence>
<gene>
    <name evidence="1" type="ORF">AB3K24_05100</name>
</gene>
<keyword evidence="2" id="KW-1185">Reference proteome</keyword>
<accession>A0ABV3S2P2</accession>
<evidence type="ECO:0008006" key="3">
    <source>
        <dbReference type="Google" id="ProtNLM"/>
    </source>
</evidence>